<organism evidence="2 3">
    <name type="scientific">Parelaphostrongylus tenuis</name>
    <name type="common">Meningeal worm</name>
    <dbReference type="NCBI Taxonomy" id="148309"/>
    <lineage>
        <taxon>Eukaryota</taxon>
        <taxon>Metazoa</taxon>
        <taxon>Ecdysozoa</taxon>
        <taxon>Nematoda</taxon>
        <taxon>Chromadorea</taxon>
        <taxon>Rhabditida</taxon>
        <taxon>Rhabditina</taxon>
        <taxon>Rhabditomorpha</taxon>
        <taxon>Strongyloidea</taxon>
        <taxon>Metastrongylidae</taxon>
        <taxon>Parelaphostrongylus</taxon>
    </lineage>
</organism>
<feature type="region of interest" description="Disordered" evidence="1">
    <location>
        <begin position="1"/>
        <end position="49"/>
    </location>
</feature>
<dbReference type="AlphaFoldDB" id="A0AAD5QG61"/>
<protein>
    <submittedName>
        <fullName evidence="2">Uncharacterized protein</fullName>
    </submittedName>
</protein>
<accession>A0AAD5QG61</accession>
<evidence type="ECO:0000313" key="3">
    <source>
        <dbReference type="Proteomes" id="UP001196413"/>
    </source>
</evidence>
<dbReference type="EMBL" id="JAHQIW010000087">
    <property type="protein sequence ID" value="KAJ1345941.1"/>
    <property type="molecule type" value="Genomic_DNA"/>
</dbReference>
<proteinExistence type="predicted"/>
<gene>
    <name evidence="2" type="ORF">KIN20_000583</name>
</gene>
<comment type="caution">
    <text evidence="2">The sequence shown here is derived from an EMBL/GenBank/DDBJ whole genome shotgun (WGS) entry which is preliminary data.</text>
</comment>
<name>A0AAD5QG61_PARTN</name>
<keyword evidence="3" id="KW-1185">Reference proteome</keyword>
<sequence>MNPNCDRRLAGRQALGKSSAQKIKPPELYVPEKTSSRGNTKGTYYNPSLLGPPPPDMVIAYGHLPSITSISEYQSNMPELKESRTFEECEPTEKLKLSSVRGKKAPLESPVRPHLSNLANIVHMEKISLATFLHNLF</sequence>
<dbReference type="Proteomes" id="UP001196413">
    <property type="component" value="Unassembled WGS sequence"/>
</dbReference>
<evidence type="ECO:0000313" key="2">
    <source>
        <dbReference type="EMBL" id="KAJ1345941.1"/>
    </source>
</evidence>
<reference evidence="2" key="1">
    <citation type="submission" date="2021-06" db="EMBL/GenBank/DDBJ databases">
        <title>Parelaphostrongylus tenuis whole genome reference sequence.</title>
        <authorList>
            <person name="Garwood T.J."/>
            <person name="Larsen P.A."/>
            <person name="Fountain-Jones N.M."/>
            <person name="Garbe J.R."/>
            <person name="Macchietto M.G."/>
            <person name="Kania S.A."/>
            <person name="Gerhold R.W."/>
            <person name="Richards J.E."/>
            <person name="Wolf T.M."/>
        </authorList>
    </citation>
    <scope>NUCLEOTIDE SEQUENCE</scope>
    <source>
        <strain evidence="2">MNPRO001-30</strain>
        <tissue evidence="2">Meninges</tissue>
    </source>
</reference>
<feature type="compositionally biased region" description="Polar residues" evidence="1">
    <location>
        <begin position="36"/>
        <end position="46"/>
    </location>
</feature>
<evidence type="ECO:0000256" key="1">
    <source>
        <dbReference type="SAM" id="MobiDB-lite"/>
    </source>
</evidence>